<evidence type="ECO:0000256" key="5">
    <source>
        <dbReference type="SAM" id="Phobius"/>
    </source>
</evidence>
<evidence type="ECO:0000256" key="4">
    <source>
        <dbReference type="ARBA" id="ARBA00023136"/>
    </source>
</evidence>
<feature type="domain" description="Glycosyltransferase 2-like" evidence="6">
    <location>
        <begin position="4"/>
        <end position="112"/>
    </location>
</feature>
<keyword evidence="3 5" id="KW-1133">Transmembrane helix</keyword>
<keyword evidence="9" id="KW-1185">Reference proteome</keyword>
<dbReference type="SUPFAM" id="SSF53448">
    <property type="entry name" value="Nucleotide-diphospho-sugar transferases"/>
    <property type="match status" value="1"/>
</dbReference>
<dbReference type="Proteomes" id="UP001244136">
    <property type="component" value="Chromosome"/>
</dbReference>
<evidence type="ECO:0000256" key="2">
    <source>
        <dbReference type="ARBA" id="ARBA00022692"/>
    </source>
</evidence>
<comment type="subcellular location">
    <subcellularLocation>
        <location evidence="1">Membrane</location>
        <topology evidence="1">Multi-pass membrane protein</topology>
    </subcellularLocation>
</comment>
<keyword evidence="2 5" id="KW-0812">Transmembrane</keyword>
<feature type="domain" description="GtrA/DPMS transmembrane" evidence="7">
    <location>
        <begin position="226"/>
        <end position="340"/>
    </location>
</feature>
<accession>A0ABY8PVL4</accession>
<name>A0ABY8PVL4_9ACTN</name>
<organism evidence="8 9">
    <name type="scientific">Tessaracoccus lacteus</name>
    <dbReference type="NCBI Taxonomy" id="3041766"/>
    <lineage>
        <taxon>Bacteria</taxon>
        <taxon>Bacillati</taxon>
        <taxon>Actinomycetota</taxon>
        <taxon>Actinomycetes</taxon>
        <taxon>Propionibacteriales</taxon>
        <taxon>Propionibacteriaceae</taxon>
        <taxon>Tessaracoccus</taxon>
    </lineage>
</organism>
<dbReference type="RefSeq" id="WP_281144257.1">
    <property type="nucleotide sequence ID" value="NZ_CP123967.1"/>
</dbReference>
<reference evidence="8 9" key="1">
    <citation type="journal article" date="2008" name="Int. J. Syst. Evol. Microbiol.">
        <title>Tessaracoccus flavescens sp. nov., isolated from marine sediment.</title>
        <authorList>
            <person name="Lee D.W."/>
            <person name="Lee S.D."/>
        </authorList>
    </citation>
    <scope>NUCLEOTIDE SEQUENCE [LARGE SCALE GENOMIC DNA]</scope>
    <source>
        <strain evidence="8 9">T21</strain>
    </source>
</reference>
<evidence type="ECO:0000256" key="3">
    <source>
        <dbReference type="ARBA" id="ARBA00022989"/>
    </source>
</evidence>
<dbReference type="PANTHER" id="PTHR10859:SF114">
    <property type="entry name" value="DOLICHOL-PHOSPHATE MANNOSYLTRANSFERASE"/>
    <property type="match status" value="1"/>
</dbReference>
<gene>
    <name evidence="8" type="ORF">QH948_10045</name>
</gene>
<sequence length="362" mass="38842">MFAVLIPAYEPDLRLVALVTQLEATLPDVPVVIVDDGSGPDYCGVFAVAAASGAVILTHERNRGKGAALRTGFADIVARLPGYGVVTADCDGQHTHTDIARISARLDTLPPGQRCVVLGCREFTGPVPARSRLGNSVTRVLFRSITRQDVPDTQTGLRAFPAITLPWALGIQGDRFDYEFRMLLLARQSGISLVTVPIETIYTDGNGSSHFRPLVDSLRIYAPLVRFAGSSLLAFGVDTAMLLLLNWLTGWLLIAVVGARAVSAGVNFVVNRRLVFRRGREVPLRSASLRYLSLAALLLAANYGVLTALTDAGTPLLLAKVVTEAALFLASYSIQRTIVFDPLSGSHNSPAQMLVRTASHPV</sequence>
<evidence type="ECO:0000256" key="1">
    <source>
        <dbReference type="ARBA" id="ARBA00004141"/>
    </source>
</evidence>
<dbReference type="InterPro" id="IPR007267">
    <property type="entry name" value="GtrA_DPMS_TM"/>
</dbReference>
<dbReference type="InterPro" id="IPR001173">
    <property type="entry name" value="Glyco_trans_2-like"/>
</dbReference>
<evidence type="ECO:0000313" key="8">
    <source>
        <dbReference type="EMBL" id="WGT46484.1"/>
    </source>
</evidence>
<dbReference type="PANTHER" id="PTHR10859">
    <property type="entry name" value="GLYCOSYL TRANSFERASE"/>
    <property type="match status" value="1"/>
</dbReference>
<feature type="transmembrane region" description="Helical" evidence="5">
    <location>
        <begin position="251"/>
        <end position="270"/>
    </location>
</feature>
<dbReference type="Pfam" id="PF04138">
    <property type="entry name" value="GtrA_DPMS_TM"/>
    <property type="match status" value="1"/>
</dbReference>
<evidence type="ECO:0000313" key="9">
    <source>
        <dbReference type="Proteomes" id="UP001244136"/>
    </source>
</evidence>
<evidence type="ECO:0000259" key="6">
    <source>
        <dbReference type="Pfam" id="PF00535"/>
    </source>
</evidence>
<evidence type="ECO:0000259" key="7">
    <source>
        <dbReference type="Pfam" id="PF04138"/>
    </source>
</evidence>
<protein>
    <submittedName>
        <fullName evidence="8">Bifunctional glycosyltransferase family 2/GtrA family protein</fullName>
    </submittedName>
</protein>
<dbReference type="Pfam" id="PF00535">
    <property type="entry name" value="Glycos_transf_2"/>
    <property type="match status" value="1"/>
</dbReference>
<dbReference type="CDD" id="cd04179">
    <property type="entry name" value="DPM_DPG-synthase_like"/>
    <property type="match status" value="1"/>
</dbReference>
<keyword evidence="4 5" id="KW-0472">Membrane</keyword>
<dbReference type="Gene3D" id="3.90.550.10">
    <property type="entry name" value="Spore Coat Polysaccharide Biosynthesis Protein SpsA, Chain A"/>
    <property type="match status" value="1"/>
</dbReference>
<proteinExistence type="predicted"/>
<feature type="transmembrane region" description="Helical" evidence="5">
    <location>
        <begin position="291"/>
        <end position="310"/>
    </location>
</feature>
<dbReference type="InterPro" id="IPR029044">
    <property type="entry name" value="Nucleotide-diphossugar_trans"/>
</dbReference>
<dbReference type="EMBL" id="CP123967">
    <property type="protein sequence ID" value="WGT46484.1"/>
    <property type="molecule type" value="Genomic_DNA"/>
</dbReference>